<dbReference type="InterPro" id="IPR051260">
    <property type="entry name" value="Diverse_substr_monoxygenases"/>
</dbReference>
<evidence type="ECO:0000256" key="4">
    <source>
        <dbReference type="ARBA" id="ARBA00023033"/>
    </source>
</evidence>
<evidence type="ECO:0000313" key="7">
    <source>
        <dbReference type="EMBL" id="GAA2237560.1"/>
    </source>
</evidence>
<keyword evidence="4" id="KW-0503">Monooxygenase</keyword>
<keyword evidence="2" id="KW-0288">FMN</keyword>
<dbReference type="Gene3D" id="3.20.20.30">
    <property type="entry name" value="Luciferase-like domain"/>
    <property type="match status" value="1"/>
</dbReference>
<evidence type="ECO:0000256" key="5">
    <source>
        <dbReference type="ARBA" id="ARBA00033748"/>
    </source>
</evidence>
<evidence type="ECO:0000256" key="1">
    <source>
        <dbReference type="ARBA" id="ARBA00022630"/>
    </source>
</evidence>
<keyword evidence="8" id="KW-1185">Reference proteome</keyword>
<dbReference type="SUPFAM" id="SSF51679">
    <property type="entry name" value="Bacterial luciferase-like"/>
    <property type="match status" value="1"/>
</dbReference>
<evidence type="ECO:0000259" key="6">
    <source>
        <dbReference type="Pfam" id="PF00296"/>
    </source>
</evidence>
<accession>A0ABN3DNR8</accession>
<keyword evidence="3" id="KW-0560">Oxidoreductase</keyword>
<dbReference type="PIRSF" id="PIRSF000337">
    <property type="entry name" value="NTA_MOA"/>
    <property type="match status" value="1"/>
</dbReference>
<dbReference type="Pfam" id="PF00296">
    <property type="entry name" value="Bac_luciferase"/>
    <property type="match status" value="1"/>
</dbReference>
<name>A0ABN3DNR8_9MICO</name>
<dbReference type="InterPro" id="IPR036661">
    <property type="entry name" value="Luciferase-like_sf"/>
</dbReference>
<proteinExistence type="inferred from homology"/>
<dbReference type="EMBL" id="BAAAQY010000006">
    <property type="protein sequence ID" value="GAA2237560.1"/>
    <property type="molecule type" value="Genomic_DNA"/>
</dbReference>
<gene>
    <name evidence="7" type="ORF">GCM10009851_23290</name>
</gene>
<dbReference type="Proteomes" id="UP001500929">
    <property type="component" value="Unassembled WGS sequence"/>
</dbReference>
<sequence length="452" mass="49234">MAKPLALGVFEILTPSNGVPTWRHPHGRGDRYGSPAYWAGLAKTLDAAGFDFILFADSYGYPQIDGEVPDEVLSHGILFPGYDPMLLVSALSQAAPSLGVVVTSSTSLEQPLPTARRFATLDAFTNGHIGWNVVTGSTAQVTEGLFGITHFDHDTRYDVADEFVDLTRSLLEDVWDDDAVVFDKESNTLVDPSRVHPLAYRGEHFSSHGLFKVPPGPQRTPVLFQAGMSGRGRDFGARNAEAMFIQGQTAAQAAEASADIRARVVAAGRDAHDLRIISGVTVTVAPTRDEALAKRRELEELFSMDDAAVLFAGFTGIDLRALDRSMRIDDIADTNQGHTPLDRYRSVPGVETVQDVLDAFRVQERGFVITGSPREVAEEMIETASIADLDGYLLEPTFGDTTAYEEFIELVLPELKALGAWEEPDRSLTLRERLGFPGAHAGFRPSSKNLEG</sequence>
<reference evidence="7 8" key="1">
    <citation type="journal article" date="2019" name="Int. J. Syst. Evol. Microbiol.">
        <title>The Global Catalogue of Microorganisms (GCM) 10K type strain sequencing project: providing services to taxonomists for standard genome sequencing and annotation.</title>
        <authorList>
            <consortium name="The Broad Institute Genomics Platform"/>
            <consortium name="The Broad Institute Genome Sequencing Center for Infectious Disease"/>
            <person name="Wu L."/>
            <person name="Ma J."/>
        </authorList>
    </citation>
    <scope>NUCLEOTIDE SEQUENCE [LARGE SCALE GENOMIC DNA]</scope>
    <source>
        <strain evidence="7 8">JCM 16117</strain>
    </source>
</reference>
<comment type="caution">
    <text evidence="7">The sequence shown here is derived from an EMBL/GenBank/DDBJ whole genome shotgun (WGS) entry which is preliminary data.</text>
</comment>
<keyword evidence="1" id="KW-0285">Flavoprotein</keyword>
<comment type="similarity">
    <text evidence="5">Belongs to the NtaA/SnaA/DszA monooxygenase family.</text>
</comment>
<organism evidence="7 8">
    <name type="scientific">Herbiconiux moechotypicola</name>
    <dbReference type="NCBI Taxonomy" id="637393"/>
    <lineage>
        <taxon>Bacteria</taxon>
        <taxon>Bacillati</taxon>
        <taxon>Actinomycetota</taxon>
        <taxon>Actinomycetes</taxon>
        <taxon>Micrococcales</taxon>
        <taxon>Microbacteriaceae</taxon>
        <taxon>Herbiconiux</taxon>
    </lineage>
</organism>
<protein>
    <submittedName>
        <fullName evidence="7">LLM class flavin-dependent oxidoreductase</fullName>
    </submittedName>
</protein>
<dbReference type="InterPro" id="IPR016215">
    <property type="entry name" value="NTA_MOA"/>
</dbReference>
<evidence type="ECO:0000256" key="3">
    <source>
        <dbReference type="ARBA" id="ARBA00023002"/>
    </source>
</evidence>
<dbReference type="NCBIfam" id="TIGR03860">
    <property type="entry name" value="FMN_nitrolo"/>
    <property type="match status" value="1"/>
</dbReference>
<dbReference type="PANTHER" id="PTHR30011:SF16">
    <property type="entry name" value="C2H2 FINGER DOMAIN TRANSCRIPTION FACTOR (EUROFUNG)-RELATED"/>
    <property type="match status" value="1"/>
</dbReference>
<dbReference type="PANTHER" id="PTHR30011">
    <property type="entry name" value="ALKANESULFONATE MONOOXYGENASE-RELATED"/>
    <property type="match status" value="1"/>
</dbReference>
<evidence type="ECO:0000313" key="8">
    <source>
        <dbReference type="Proteomes" id="UP001500929"/>
    </source>
</evidence>
<feature type="domain" description="Luciferase-like" evidence="6">
    <location>
        <begin position="27"/>
        <end position="384"/>
    </location>
</feature>
<dbReference type="RefSeq" id="WP_259479798.1">
    <property type="nucleotide sequence ID" value="NZ_BAAAQY010000006.1"/>
</dbReference>
<evidence type="ECO:0000256" key="2">
    <source>
        <dbReference type="ARBA" id="ARBA00022643"/>
    </source>
</evidence>
<dbReference type="InterPro" id="IPR011251">
    <property type="entry name" value="Luciferase-like_dom"/>
</dbReference>